<gene>
    <name evidence="2" type="ORF">J437_LFUL003175</name>
</gene>
<evidence type="ECO:0000313" key="3">
    <source>
        <dbReference type="Proteomes" id="UP000792457"/>
    </source>
</evidence>
<reference evidence="2" key="2">
    <citation type="submission" date="2017-10" db="EMBL/GenBank/DDBJ databases">
        <title>Ladona fulva Genome sequencing and assembly.</title>
        <authorList>
            <person name="Murali S."/>
            <person name="Richards S."/>
            <person name="Bandaranaike D."/>
            <person name="Bellair M."/>
            <person name="Blankenburg K."/>
            <person name="Chao H."/>
            <person name="Dinh H."/>
            <person name="Doddapaneni H."/>
            <person name="Dugan-Rocha S."/>
            <person name="Elkadiri S."/>
            <person name="Gnanaolivu R."/>
            <person name="Hernandez B."/>
            <person name="Skinner E."/>
            <person name="Javaid M."/>
            <person name="Lee S."/>
            <person name="Li M."/>
            <person name="Ming W."/>
            <person name="Munidasa M."/>
            <person name="Muniz J."/>
            <person name="Nguyen L."/>
            <person name="Hughes D."/>
            <person name="Osuji N."/>
            <person name="Pu L.-L."/>
            <person name="Puazo M."/>
            <person name="Qu C."/>
            <person name="Quiroz J."/>
            <person name="Raj R."/>
            <person name="Weissenberger G."/>
            <person name="Xin Y."/>
            <person name="Zou X."/>
            <person name="Han Y."/>
            <person name="Worley K."/>
            <person name="Muzny D."/>
            <person name="Gibbs R."/>
        </authorList>
    </citation>
    <scope>NUCLEOTIDE SEQUENCE</scope>
    <source>
        <strain evidence="2">Sampled in the wild</strain>
    </source>
</reference>
<organism evidence="2 3">
    <name type="scientific">Ladona fulva</name>
    <name type="common">Scarce chaser dragonfly</name>
    <name type="synonym">Libellula fulva</name>
    <dbReference type="NCBI Taxonomy" id="123851"/>
    <lineage>
        <taxon>Eukaryota</taxon>
        <taxon>Metazoa</taxon>
        <taxon>Ecdysozoa</taxon>
        <taxon>Arthropoda</taxon>
        <taxon>Hexapoda</taxon>
        <taxon>Insecta</taxon>
        <taxon>Pterygota</taxon>
        <taxon>Palaeoptera</taxon>
        <taxon>Odonata</taxon>
        <taxon>Epiprocta</taxon>
        <taxon>Anisoptera</taxon>
        <taxon>Libelluloidea</taxon>
        <taxon>Libellulidae</taxon>
        <taxon>Ladona</taxon>
    </lineage>
</organism>
<dbReference type="OrthoDB" id="8122647at2759"/>
<evidence type="ECO:0000313" key="2">
    <source>
        <dbReference type="EMBL" id="KAG8224452.1"/>
    </source>
</evidence>
<comment type="caution">
    <text evidence="2">The sequence shown here is derived from an EMBL/GenBank/DDBJ whole genome shotgun (WGS) entry which is preliminary data.</text>
</comment>
<feature type="region of interest" description="Disordered" evidence="1">
    <location>
        <begin position="112"/>
        <end position="142"/>
    </location>
</feature>
<evidence type="ECO:0000256" key="1">
    <source>
        <dbReference type="SAM" id="MobiDB-lite"/>
    </source>
</evidence>
<proteinExistence type="predicted"/>
<accession>A0A8K0NWP2</accession>
<keyword evidence="3" id="KW-1185">Reference proteome</keyword>
<sequence length="142" mass="16154">MILTITRLTKDTALRDIPHQYISPPISITIAAMVITTTTEEAKSNPIRTKVTKKMAAKEIPRLFNVSGHIWCIDRLEKPVQESFRSMSIRNRHLRWGFGSTQEAADIKPKKNIPKKKQQISEREVRSIDGPTCPNVRPMCSS</sequence>
<dbReference type="AlphaFoldDB" id="A0A8K0NWP2"/>
<dbReference type="EMBL" id="KZ308197">
    <property type="protein sequence ID" value="KAG8224452.1"/>
    <property type="molecule type" value="Genomic_DNA"/>
</dbReference>
<reference evidence="2" key="1">
    <citation type="submission" date="2013-04" db="EMBL/GenBank/DDBJ databases">
        <authorList>
            <person name="Qu J."/>
            <person name="Murali S.C."/>
            <person name="Bandaranaike D."/>
            <person name="Bellair M."/>
            <person name="Blankenburg K."/>
            <person name="Chao H."/>
            <person name="Dinh H."/>
            <person name="Doddapaneni H."/>
            <person name="Downs B."/>
            <person name="Dugan-Rocha S."/>
            <person name="Elkadiri S."/>
            <person name="Gnanaolivu R.D."/>
            <person name="Hernandez B."/>
            <person name="Javaid M."/>
            <person name="Jayaseelan J.C."/>
            <person name="Lee S."/>
            <person name="Li M."/>
            <person name="Ming W."/>
            <person name="Munidasa M."/>
            <person name="Muniz J."/>
            <person name="Nguyen L."/>
            <person name="Ongeri F."/>
            <person name="Osuji N."/>
            <person name="Pu L.-L."/>
            <person name="Puazo M."/>
            <person name="Qu C."/>
            <person name="Quiroz J."/>
            <person name="Raj R."/>
            <person name="Weissenberger G."/>
            <person name="Xin Y."/>
            <person name="Zou X."/>
            <person name="Han Y."/>
            <person name="Richards S."/>
            <person name="Worley K."/>
            <person name="Muzny D."/>
            <person name="Gibbs R."/>
        </authorList>
    </citation>
    <scope>NUCLEOTIDE SEQUENCE</scope>
    <source>
        <strain evidence="2">Sampled in the wild</strain>
    </source>
</reference>
<name>A0A8K0NWP2_LADFU</name>
<protein>
    <submittedName>
        <fullName evidence="2">Uncharacterized protein</fullName>
    </submittedName>
</protein>
<dbReference type="Proteomes" id="UP000792457">
    <property type="component" value="Unassembled WGS sequence"/>
</dbReference>